<organism evidence="2">
    <name type="scientific">Rhipicephalus zambeziensis</name>
    <dbReference type="NCBI Taxonomy" id="60191"/>
    <lineage>
        <taxon>Eukaryota</taxon>
        <taxon>Metazoa</taxon>
        <taxon>Ecdysozoa</taxon>
        <taxon>Arthropoda</taxon>
        <taxon>Chelicerata</taxon>
        <taxon>Arachnida</taxon>
        <taxon>Acari</taxon>
        <taxon>Parasitiformes</taxon>
        <taxon>Ixodida</taxon>
        <taxon>Ixodoidea</taxon>
        <taxon>Ixodidae</taxon>
        <taxon>Rhipicephalinae</taxon>
        <taxon>Rhipicephalus</taxon>
        <taxon>Rhipicephalus</taxon>
    </lineage>
</organism>
<sequence>MKTAVVLVLAACFVAAAMSVGGIHRTHSTRESFNEWRQCMVGKLPANKTSVYEGCHNSSRGTDMRKFREGLVCVLDSYNLVERNNVNLTRMRELAQNIQEPELKTAFEDCPKEERNNKLARTVKCVIDSLETSCPLPSDAPRE</sequence>
<dbReference type="EMBL" id="GFPF01002777">
    <property type="protein sequence ID" value="MAA13923.1"/>
    <property type="molecule type" value="Transcribed_RNA"/>
</dbReference>
<feature type="signal peptide" evidence="1">
    <location>
        <begin position="1"/>
        <end position="19"/>
    </location>
</feature>
<protein>
    <submittedName>
        <fullName evidence="2">Uncharacterized protein</fullName>
    </submittedName>
</protein>
<proteinExistence type="predicted"/>
<reference evidence="2" key="1">
    <citation type="journal article" date="2017" name="Parasit. Vectors">
        <title>Sialotranscriptomics of Rhipicephalus zambeziensis reveals intricate expression profiles of secretory proteins and suggests tight temporal transcriptional regulation during blood-feeding.</title>
        <authorList>
            <person name="de Castro M.H."/>
            <person name="de Klerk D."/>
            <person name="Pienaar R."/>
            <person name="Rees D.J.G."/>
            <person name="Mans B.J."/>
        </authorList>
    </citation>
    <scope>NUCLEOTIDE SEQUENCE</scope>
    <source>
        <tissue evidence="2">Salivary glands</tissue>
    </source>
</reference>
<accession>A0A224YI88</accession>
<keyword evidence="1" id="KW-0732">Signal</keyword>
<evidence type="ECO:0000256" key="1">
    <source>
        <dbReference type="SAM" id="SignalP"/>
    </source>
</evidence>
<dbReference type="AlphaFoldDB" id="A0A224YI88"/>
<evidence type="ECO:0000313" key="2">
    <source>
        <dbReference type="EMBL" id="MAA13923.1"/>
    </source>
</evidence>
<name>A0A224YI88_9ACAR</name>
<feature type="chain" id="PRO_5012691439" evidence="1">
    <location>
        <begin position="20"/>
        <end position="143"/>
    </location>
</feature>